<keyword evidence="2" id="KW-1185">Reference proteome</keyword>
<gene>
    <name evidence="1" type="ORF">BDM02DRAFT_3191787</name>
</gene>
<name>A0ACB6Z1E5_THEGA</name>
<evidence type="ECO:0000313" key="2">
    <source>
        <dbReference type="Proteomes" id="UP000886501"/>
    </source>
</evidence>
<dbReference type="EMBL" id="MU118238">
    <property type="protein sequence ID" value="KAF9643352.1"/>
    <property type="molecule type" value="Genomic_DNA"/>
</dbReference>
<comment type="caution">
    <text evidence="1">The sequence shown here is derived from an EMBL/GenBank/DDBJ whole genome shotgun (WGS) entry which is preliminary data.</text>
</comment>
<proteinExistence type="predicted"/>
<protein>
    <submittedName>
        <fullName evidence="1">Uncharacterized protein</fullName>
    </submittedName>
</protein>
<organism evidence="1 2">
    <name type="scientific">Thelephora ganbajun</name>
    <name type="common">Ganba fungus</name>
    <dbReference type="NCBI Taxonomy" id="370292"/>
    <lineage>
        <taxon>Eukaryota</taxon>
        <taxon>Fungi</taxon>
        <taxon>Dikarya</taxon>
        <taxon>Basidiomycota</taxon>
        <taxon>Agaricomycotina</taxon>
        <taxon>Agaricomycetes</taxon>
        <taxon>Thelephorales</taxon>
        <taxon>Thelephoraceae</taxon>
        <taxon>Thelephora</taxon>
    </lineage>
</organism>
<reference evidence="1" key="2">
    <citation type="journal article" date="2020" name="Nat. Commun.">
        <title>Large-scale genome sequencing of mycorrhizal fungi provides insights into the early evolution of symbiotic traits.</title>
        <authorList>
            <person name="Miyauchi S."/>
            <person name="Kiss E."/>
            <person name="Kuo A."/>
            <person name="Drula E."/>
            <person name="Kohler A."/>
            <person name="Sanchez-Garcia M."/>
            <person name="Morin E."/>
            <person name="Andreopoulos B."/>
            <person name="Barry K.W."/>
            <person name="Bonito G."/>
            <person name="Buee M."/>
            <person name="Carver A."/>
            <person name="Chen C."/>
            <person name="Cichocki N."/>
            <person name="Clum A."/>
            <person name="Culley D."/>
            <person name="Crous P.W."/>
            <person name="Fauchery L."/>
            <person name="Girlanda M."/>
            <person name="Hayes R.D."/>
            <person name="Keri Z."/>
            <person name="LaButti K."/>
            <person name="Lipzen A."/>
            <person name="Lombard V."/>
            <person name="Magnuson J."/>
            <person name="Maillard F."/>
            <person name="Murat C."/>
            <person name="Nolan M."/>
            <person name="Ohm R.A."/>
            <person name="Pangilinan J."/>
            <person name="Pereira M.F."/>
            <person name="Perotto S."/>
            <person name="Peter M."/>
            <person name="Pfister S."/>
            <person name="Riley R."/>
            <person name="Sitrit Y."/>
            <person name="Stielow J.B."/>
            <person name="Szollosi G."/>
            <person name="Zifcakova L."/>
            <person name="Stursova M."/>
            <person name="Spatafora J.W."/>
            <person name="Tedersoo L."/>
            <person name="Vaario L.M."/>
            <person name="Yamada A."/>
            <person name="Yan M."/>
            <person name="Wang P."/>
            <person name="Xu J."/>
            <person name="Bruns T."/>
            <person name="Baldrian P."/>
            <person name="Vilgalys R."/>
            <person name="Dunand C."/>
            <person name="Henrissat B."/>
            <person name="Grigoriev I.V."/>
            <person name="Hibbett D."/>
            <person name="Nagy L.G."/>
            <person name="Martin F.M."/>
        </authorList>
    </citation>
    <scope>NUCLEOTIDE SEQUENCE</scope>
    <source>
        <strain evidence="1">P2</strain>
    </source>
</reference>
<dbReference type="Proteomes" id="UP000886501">
    <property type="component" value="Unassembled WGS sequence"/>
</dbReference>
<evidence type="ECO:0000313" key="1">
    <source>
        <dbReference type="EMBL" id="KAF9643352.1"/>
    </source>
</evidence>
<sequence length="306" mass="33359">MSSNELLLQTTLEGHTAAITVVEFSPDGRFLASTGDDGVVLIFSTSSWTPVCRFLDVSPRGPARFDNVKINGTFLPPYTQGLAYDRQQKSTVVQTSTFAGRIHSLSLLSTSPRIAIAYGNEVTLTDVIPNPYRLKENQERLPKPQAAPHGPNKSGGPIVKSLQFMRKKNNLVVTYTRHGIVYIPYISPNCAHWNSISIWDPHMITITGEIVPRTFLIGKSIIAMDDNIMAVSNLINGVDWYSLSDLAFLSTTKLPARAVFNPLSALTYSEDGTSVILGGANGSAHILGRDKGVRNLQHNGTSLPSH</sequence>
<reference evidence="1" key="1">
    <citation type="submission" date="2019-10" db="EMBL/GenBank/DDBJ databases">
        <authorList>
            <consortium name="DOE Joint Genome Institute"/>
            <person name="Kuo A."/>
            <person name="Miyauchi S."/>
            <person name="Kiss E."/>
            <person name="Drula E."/>
            <person name="Kohler A."/>
            <person name="Sanchez-Garcia M."/>
            <person name="Andreopoulos B."/>
            <person name="Barry K.W."/>
            <person name="Bonito G."/>
            <person name="Buee M."/>
            <person name="Carver A."/>
            <person name="Chen C."/>
            <person name="Cichocki N."/>
            <person name="Clum A."/>
            <person name="Culley D."/>
            <person name="Crous P.W."/>
            <person name="Fauchery L."/>
            <person name="Girlanda M."/>
            <person name="Hayes R."/>
            <person name="Keri Z."/>
            <person name="Labutti K."/>
            <person name="Lipzen A."/>
            <person name="Lombard V."/>
            <person name="Magnuson J."/>
            <person name="Maillard F."/>
            <person name="Morin E."/>
            <person name="Murat C."/>
            <person name="Nolan M."/>
            <person name="Ohm R."/>
            <person name="Pangilinan J."/>
            <person name="Pereira M."/>
            <person name="Perotto S."/>
            <person name="Peter M."/>
            <person name="Riley R."/>
            <person name="Sitrit Y."/>
            <person name="Stielow B."/>
            <person name="Szollosi G."/>
            <person name="Zifcakova L."/>
            <person name="Stursova M."/>
            <person name="Spatafora J.W."/>
            <person name="Tedersoo L."/>
            <person name="Vaario L.-M."/>
            <person name="Yamada A."/>
            <person name="Yan M."/>
            <person name="Wang P."/>
            <person name="Xu J."/>
            <person name="Bruns T."/>
            <person name="Baldrian P."/>
            <person name="Vilgalys R."/>
            <person name="Henrissat B."/>
            <person name="Grigoriev I.V."/>
            <person name="Hibbett D."/>
            <person name="Nagy L.G."/>
            <person name="Martin F.M."/>
        </authorList>
    </citation>
    <scope>NUCLEOTIDE SEQUENCE</scope>
    <source>
        <strain evidence="1">P2</strain>
    </source>
</reference>
<accession>A0ACB6Z1E5</accession>